<dbReference type="EMBL" id="JBHSMT010000028">
    <property type="protein sequence ID" value="MFC5475747.1"/>
    <property type="molecule type" value="Genomic_DNA"/>
</dbReference>
<protein>
    <submittedName>
        <fullName evidence="1">Uncharacterized protein</fullName>
    </submittedName>
</protein>
<evidence type="ECO:0000313" key="2">
    <source>
        <dbReference type="Proteomes" id="UP001596045"/>
    </source>
</evidence>
<dbReference type="RefSeq" id="WP_378999329.1">
    <property type="nucleotide sequence ID" value="NZ_JBHSMT010000028.1"/>
</dbReference>
<keyword evidence="2" id="KW-1185">Reference proteome</keyword>
<comment type="caution">
    <text evidence="1">The sequence shown here is derived from an EMBL/GenBank/DDBJ whole genome shotgun (WGS) entry which is preliminary data.</text>
</comment>
<gene>
    <name evidence="1" type="ORF">ACFPM8_17425</name>
</gene>
<name>A0ABW0MFK3_9BURK</name>
<proteinExistence type="predicted"/>
<reference evidence="2" key="1">
    <citation type="journal article" date="2019" name="Int. J. Syst. Evol. Microbiol.">
        <title>The Global Catalogue of Microorganisms (GCM) 10K type strain sequencing project: providing services to taxonomists for standard genome sequencing and annotation.</title>
        <authorList>
            <consortium name="The Broad Institute Genomics Platform"/>
            <consortium name="The Broad Institute Genome Sequencing Center for Infectious Disease"/>
            <person name="Wu L."/>
            <person name="Ma J."/>
        </authorList>
    </citation>
    <scope>NUCLEOTIDE SEQUENCE [LARGE SCALE GENOMIC DNA]</scope>
    <source>
        <strain evidence="2">JCM 17066</strain>
    </source>
</reference>
<accession>A0ABW0MFK3</accession>
<sequence length="40" mass="4480">MAVMTKAAQLFQFQLIVKPVNDLSSDFMPGGLFTLEIKHL</sequence>
<organism evidence="1 2">
    <name type="scientific">Paraherbaspirillum soli</name>
    <dbReference type="NCBI Taxonomy" id="631222"/>
    <lineage>
        <taxon>Bacteria</taxon>
        <taxon>Pseudomonadati</taxon>
        <taxon>Pseudomonadota</taxon>
        <taxon>Betaproteobacteria</taxon>
        <taxon>Burkholderiales</taxon>
        <taxon>Oxalobacteraceae</taxon>
        <taxon>Paraherbaspirillum</taxon>
    </lineage>
</organism>
<dbReference type="Proteomes" id="UP001596045">
    <property type="component" value="Unassembled WGS sequence"/>
</dbReference>
<evidence type="ECO:0000313" key="1">
    <source>
        <dbReference type="EMBL" id="MFC5475747.1"/>
    </source>
</evidence>